<dbReference type="Gramene" id="OQU75760">
    <property type="protein sequence ID" value="OQU75760"/>
    <property type="gene ID" value="SORBI_3010G025850"/>
</dbReference>
<feature type="compositionally biased region" description="Basic and acidic residues" evidence="5">
    <location>
        <begin position="434"/>
        <end position="446"/>
    </location>
</feature>
<feature type="region of interest" description="Disordered" evidence="5">
    <location>
        <begin position="491"/>
        <end position="565"/>
    </location>
</feature>
<reference evidence="7 8" key="1">
    <citation type="journal article" date="2009" name="Nature">
        <title>The Sorghum bicolor genome and the diversification of grasses.</title>
        <authorList>
            <person name="Paterson A.H."/>
            <person name="Bowers J.E."/>
            <person name="Bruggmann R."/>
            <person name="Dubchak I."/>
            <person name="Grimwood J."/>
            <person name="Gundlach H."/>
            <person name="Haberer G."/>
            <person name="Hellsten U."/>
            <person name="Mitros T."/>
            <person name="Poliakov A."/>
            <person name="Schmutz J."/>
            <person name="Spannagl M."/>
            <person name="Tang H."/>
            <person name="Wang X."/>
            <person name="Wicker T."/>
            <person name="Bharti A.K."/>
            <person name="Chapman J."/>
            <person name="Feltus F.A."/>
            <person name="Gowik U."/>
            <person name="Grigoriev I.V."/>
            <person name="Lyons E."/>
            <person name="Maher C.A."/>
            <person name="Martis M."/>
            <person name="Narechania A."/>
            <person name="Otillar R.P."/>
            <person name="Penning B.W."/>
            <person name="Salamov A.A."/>
            <person name="Wang Y."/>
            <person name="Zhang L."/>
            <person name="Carpita N.C."/>
            <person name="Freeling M."/>
            <person name="Gingle A.R."/>
            <person name="Hash C.T."/>
            <person name="Keller B."/>
            <person name="Klein P."/>
            <person name="Kresovich S."/>
            <person name="McCann M.C."/>
            <person name="Ming R."/>
            <person name="Peterson D.G."/>
            <person name="Mehboob-ur-Rahman"/>
            <person name="Ware D."/>
            <person name="Westhoff P."/>
            <person name="Mayer K.F."/>
            <person name="Messing J."/>
            <person name="Rokhsar D.S."/>
        </authorList>
    </citation>
    <scope>NUCLEOTIDE SEQUENCE [LARGE SCALE GENOMIC DNA]</scope>
    <source>
        <strain evidence="8">cv. BTx623</strain>
    </source>
</reference>
<dbReference type="eggNOG" id="ENOG502QS92">
    <property type="taxonomic scope" value="Eukaryota"/>
</dbReference>
<evidence type="ECO:0000256" key="3">
    <source>
        <dbReference type="ARBA" id="ARBA00022490"/>
    </source>
</evidence>
<dbReference type="SUPFAM" id="SSF46689">
    <property type="entry name" value="Homeodomain-like"/>
    <property type="match status" value="1"/>
</dbReference>
<evidence type="ECO:0000256" key="4">
    <source>
        <dbReference type="ARBA" id="ARBA00022553"/>
    </source>
</evidence>
<accession>A0A1W0VR55</accession>
<evidence type="ECO:0000256" key="2">
    <source>
        <dbReference type="ARBA" id="ARBA00008332"/>
    </source>
</evidence>
<feature type="region of interest" description="Disordered" evidence="5">
    <location>
        <begin position="345"/>
        <end position="458"/>
    </location>
</feature>
<reference evidence="7" key="2">
    <citation type="submission" date="2017-02" db="EMBL/GenBank/DDBJ databases">
        <title>WGS assembly of Sorghum bicolor.</title>
        <authorList>
            <person name="Paterson A."/>
            <person name="Mullet J."/>
            <person name="Bowers J."/>
            <person name="Bruggmann R."/>
            <person name="Dubchak I."/>
            <person name="Grimwood J."/>
            <person name="Gundlach H."/>
            <person name="Haberer G."/>
            <person name="Hellsten U."/>
            <person name="Mitros T."/>
            <person name="Poliakov A."/>
            <person name="Schmutz J."/>
            <person name="Spannagl M."/>
            <person name="Tang H."/>
            <person name="Wang X."/>
            <person name="Wicker T."/>
            <person name="Bharti A."/>
            <person name="Chapman J."/>
            <person name="Feltus F."/>
            <person name="Gowik U."/>
            <person name="Grigoriev I."/>
            <person name="Lyons E."/>
            <person name="Maher C."/>
            <person name="Martis M."/>
            <person name="Narechania A."/>
            <person name="Otillar R."/>
            <person name="Penning B."/>
            <person name="Salamov A."/>
            <person name="Wang Y."/>
            <person name="Zhang L."/>
            <person name="Carpita N."/>
            <person name="Freeling M."/>
            <person name="Gingle A."/>
            <person name="Hash C."/>
            <person name="Keller B."/>
            <person name="Klein P."/>
            <person name="Kresovich S."/>
            <person name="Mccann M."/>
            <person name="Ming R."/>
            <person name="Peterson D."/>
            <person name="Rahman M."/>
            <person name="Ware D."/>
            <person name="Westhoff P."/>
            <person name="Mayer K."/>
            <person name="Messing J."/>
            <person name="Sims D."/>
            <person name="Jenkins J."/>
            <person name="Shu S."/>
            <person name="Rokhsar D."/>
        </authorList>
    </citation>
    <scope>NUCLEOTIDE SEQUENCE</scope>
</reference>
<dbReference type="FunFam" id="1.20.58.1880:FF:000007">
    <property type="entry name" value="Homeodomain-like superfamily protein"/>
    <property type="match status" value="1"/>
</dbReference>
<dbReference type="ExpressionAtlas" id="A0A1W0VR55">
    <property type="expression patterns" value="baseline and differential"/>
</dbReference>
<protein>
    <recommendedName>
        <fullName evidence="6">SANT domain-containing protein</fullName>
    </recommendedName>
</protein>
<dbReference type="InterPro" id="IPR019376">
    <property type="entry name" value="Myeloid_leukemia_factor"/>
</dbReference>
<dbReference type="AlphaFoldDB" id="A0A1W0VR55"/>
<comment type="similarity">
    <text evidence="2">Belongs to the MLF family.</text>
</comment>
<feature type="compositionally biased region" description="Basic residues" evidence="5">
    <location>
        <begin position="528"/>
        <end position="542"/>
    </location>
</feature>
<evidence type="ECO:0000313" key="8">
    <source>
        <dbReference type="Proteomes" id="UP000000768"/>
    </source>
</evidence>
<dbReference type="InParanoid" id="A0A1W0VR55"/>
<dbReference type="STRING" id="4558.A0A1W0VR55"/>
<dbReference type="GO" id="GO:0005737">
    <property type="term" value="C:cytoplasm"/>
    <property type="evidence" value="ECO:0007669"/>
    <property type="project" value="UniProtKB-SubCell"/>
</dbReference>
<evidence type="ECO:0000256" key="5">
    <source>
        <dbReference type="SAM" id="MobiDB-lite"/>
    </source>
</evidence>
<feature type="domain" description="SANT" evidence="6">
    <location>
        <begin position="655"/>
        <end position="706"/>
    </location>
</feature>
<dbReference type="PANTHER" id="PTHR13105">
    <property type="entry name" value="MYELOID LEUKEMIA FACTOR"/>
    <property type="match status" value="1"/>
</dbReference>
<dbReference type="Pfam" id="PF15963">
    <property type="entry name" value="Myb_DNA-bind_7"/>
    <property type="match status" value="1"/>
</dbReference>
<keyword evidence="4" id="KW-0597">Phosphoprotein</keyword>
<comment type="subcellular location">
    <subcellularLocation>
        <location evidence="1">Cytoplasm</location>
    </subcellularLocation>
</comment>
<dbReference type="SMART" id="SM00717">
    <property type="entry name" value="SANT"/>
    <property type="match status" value="1"/>
</dbReference>
<dbReference type="EMBL" id="CM000769">
    <property type="protein sequence ID" value="OQU75760.1"/>
    <property type="molecule type" value="Genomic_DNA"/>
</dbReference>
<feature type="compositionally biased region" description="Acidic residues" evidence="5">
    <location>
        <begin position="491"/>
        <end position="501"/>
    </location>
</feature>
<evidence type="ECO:0000259" key="6">
    <source>
        <dbReference type="PROSITE" id="PS51293"/>
    </source>
</evidence>
<dbReference type="InterPro" id="IPR017884">
    <property type="entry name" value="SANT_dom"/>
</dbReference>
<feature type="region of interest" description="Disordered" evidence="5">
    <location>
        <begin position="162"/>
        <end position="232"/>
    </location>
</feature>
<dbReference type="Gramene" id="OQU75762">
    <property type="protein sequence ID" value="OQU75762"/>
    <property type="gene ID" value="SORBI_3010G025850"/>
</dbReference>
<dbReference type="PROSITE" id="PS51293">
    <property type="entry name" value="SANT"/>
    <property type="match status" value="1"/>
</dbReference>
<reference evidence="8" key="3">
    <citation type="journal article" date="2018" name="Plant J.">
        <title>The Sorghum bicolor reference genome: improved assembly, gene annotations, a transcriptome atlas, and signatures of genome organization.</title>
        <authorList>
            <person name="McCormick R.F."/>
            <person name="Truong S.K."/>
            <person name="Sreedasyam A."/>
            <person name="Jenkins J."/>
            <person name="Shu S."/>
            <person name="Sims D."/>
            <person name="Kennedy M."/>
            <person name="Amirebrahimi M."/>
            <person name="Weers B.D."/>
            <person name="McKinley B."/>
            <person name="Mattison A."/>
            <person name="Morishige D.T."/>
            <person name="Grimwood J."/>
            <person name="Schmutz J."/>
            <person name="Mullet J.E."/>
        </authorList>
    </citation>
    <scope>NUCLEOTIDE SEQUENCE [LARGE SCALE GENOMIC DNA]</scope>
    <source>
        <strain evidence="8">cv. BTx623</strain>
    </source>
</reference>
<gene>
    <name evidence="7" type="ORF">SORBI_3010G025850</name>
</gene>
<proteinExistence type="inferred from homology"/>
<keyword evidence="8" id="KW-1185">Reference proteome</keyword>
<dbReference type="CDD" id="cd00167">
    <property type="entry name" value="SANT"/>
    <property type="match status" value="1"/>
</dbReference>
<feature type="compositionally biased region" description="Acidic residues" evidence="5">
    <location>
        <begin position="760"/>
        <end position="769"/>
    </location>
</feature>
<dbReference type="Gene3D" id="1.20.58.1880">
    <property type="match status" value="1"/>
</dbReference>
<dbReference type="InterPro" id="IPR001005">
    <property type="entry name" value="SANT/Myb"/>
</dbReference>
<feature type="region of interest" description="Disordered" evidence="5">
    <location>
        <begin position="743"/>
        <end position="807"/>
    </location>
</feature>
<sequence>MARNKTGPSYLRNETLRSPEATRAATALTRAEATAGRREATVGQREATAAWRTATATLHPSPSCFSPVLENLRILSLQSPPNCCEMDRGQNRRDDVFRGRDPFAGFGSHRSLISGFFGGRDRFDDPFFTRPFGGQMMGEHGMFGPGPFGGQMMGEHDMFGPSPFGPMGGPFGDMGNHGFIEQAPPRGNSRRPVITEVDEDEGENAEHGNKQPNQDSYVQEPDDGSDGTEGGQVQLRRDLNSANSGGQPQARTFTYQSSSVTYGGINGAYYTASTTRRTGSDGITVEESKEADTTTKEATHRISRGIHDKGHSLTRKLNSDGKVDTTQTMHNLNEDELAGFEESWKGNAGHYLPGWNQNAGAPNSDNSGREKGKSKSVSFYLSDASGVATPTDTNSEMGNIGNSCSDKLTDENLSNSSQQMTEKHSVTEDQYSNDQDHEGEPLDHTVEQQPNSDVGEIASSMKLRCRKKLQKVGTPNHTVDDCFDEDCVEPSLAEEDNDSGDDYTTGNKRKARKKSRDGVEESQQQKVQKNKSKVSSRGRKRTLKDELAAKPEKKKLTHRIRQRTPKEIKTLLESEEIDPMKLSAAHLRLLQEARERVNPKEIPSGPSSNSRSFGLEDMDDLDYRDEEARFFDNDGTENHVQNTTKLNYQSYMNKPARGKWSKSDTDLFYEGIRQFGSDFAMIQQLLPDKTRHQVRQKFKSEEKKNPLLVHDAIFHRSGDNLYFKKVIKQLNIEDVVLPEINNAQKQDGTSSERGPGNENVLDDFNEEENSSNWSNEEHGGQMDDVQEEHDLGNGGDDDDLGDVFDWY</sequence>
<name>A0A1W0VR55_SORBI</name>
<evidence type="ECO:0000256" key="1">
    <source>
        <dbReference type="ARBA" id="ARBA00004496"/>
    </source>
</evidence>
<feature type="region of interest" description="Disordered" evidence="5">
    <location>
        <begin position="1"/>
        <end position="24"/>
    </location>
</feature>
<feature type="compositionally biased region" description="Polar residues" evidence="5">
    <location>
        <begin position="355"/>
        <end position="366"/>
    </location>
</feature>
<evidence type="ECO:0000313" key="7">
    <source>
        <dbReference type="EMBL" id="OQU75760.1"/>
    </source>
</evidence>
<keyword evidence="3" id="KW-0963">Cytoplasm</keyword>
<feature type="compositionally biased region" description="Basic residues" evidence="5">
    <location>
        <begin position="552"/>
        <end position="563"/>
    </location>
</feature>
<dbReference type="Pfam" id="PF10248">
    <property type="entry name" value="Mlf1IP"/>
    <property type="match status" value="1"/>
</dbReference>
<organism evidence="7 8">
    <name type="scientific">Sorghum bicolor</name>
    <name type="common">Sorghum</name>
    <name type="synonym">Sorghum vulgare</name>
    <dbReference type="NCBI Taxonomy" id="4558"/>
    <lineage>
        <taxon>Eukaryota</taxon>
        <taxon>Viridiplantae</taxon>
        <taxon>Streptophyta</taxon>
        <taxon>Embryophyta</taxon>
        <taxon>Tracheophyta</taxon>
        <taxon>Spermatophyta</taxon>
        <taxon>Magnoliopsida</taxon>
        <taxon>Liliopsida</taxon>
        <taxon>Poales</taxon>
        <taxon>Poaceae</taxon>
        <taxon>PACMAD clade</taxon>
        <taxon>Panicoideae</taxon>
        <taxon>Andropogonodae</taxon>
        <taxon>Andropogoneae</taxon>
        <taxon>Sorghinae</taxon>
        <taxon>Sorghum</taxon>
    </lineage>
</organism>
<feature type="compositionally biased region" description="Polar residues" evidence="5">
    <location>
        <begin position="388"/>
        <end position="420"/>
    </location>
</feature>
<feature type="compositionally biased region" description="Polar residues" evidence="5">
    <location>
        <begin position="743"/>
        <end position="752"/>
    </location>
</feature>
<dbReference type="EMBL" id="CM000769">
    <property type="protein sequence ID" value="OQU75762.1"/>
    <property type="molecule type" value="Genomic_DNA"/>
</dbReference>
<dbReference type="Proteomes" id="UP000000768">
    <property type="component" value="Chromosome 10"/>
</dbReference>
<dbReference type="InterPro" id="IPR009057">
    <property type="entry name" value="Homeodomain-like_sf"/>
</dbReference>
<dbReference type="InterPro" id="IPR039467">
    <property type="entry name" value="TFIIIB_B''_Myb"/>
</dbReference>
<feature type="compositionally biased region" description="Acidic residues" evidence="5">
    <location>
        <begin position="795"/>
        <end position="807"/>
    </location>
</feature>